<dbReference type="GO" id="GO:0034599">
    <property type="term" value="P:cellular response to oxidative stress"/>
    <property type="evidence" value="ECO:0007669"/>
    <property type="project" value="InterPro"/>
</dbReference>
<dbReference type="InterPro" id="IPR044831">
    <property type="entry name" value="Ccp1-like"/>
</dbReference>
<dbReference type="InterPro" id="IPR002016">
    <property type="entry name" value="Haem_peroxidase"/>
</dbReference>
<dbReference type="GO" id="GO:0046872">
    <property type="term" value="F:metal ion binding"/>
    <property type="evidence" value="ECO:0007669"/>
    <property type="project" value="UniProtKB-UniRule"/>
</dbReference>
<dbReference type="EC" id="1.11.1.-" evidence="5"/>
<proteinExistence type="inferred from homology"/>
<dbReference type="GO" id="GO:0004601">
    <property type="term" value="F:peroxidase activity"/>
    <property type="evidence" value="ECO:0007669"/>
    <property type="project" value="UniProtKB-KW"/>
</dbReference>
<evidence type="ECO:0000256" key="5">
    <source>
        <dbReference type="RuleBase" id="RU363051"/>
    </source>
</evidence>
<dbReference type="GO" id="GO:0042744">
    <property type="term" value="P:hydrogen peroxide catabolic process"/>
    <property type="evidence" value="ECO:0007669"/>
    <property type="project" value="TreeGrafter"/>
</dbReference>
<evidence type="ECO:0000259" key="6">
    <source>
        <dbReference type="PROSITE" id="PS50873"/>
    </source>
</evidence>
<keyword evidence="5" id="KW-0732">Signal</keyword>
<evidence type="ECO:0000313" key="7">
    <source>
        <dbReference type="EMBL" id="KAK3673640.1"/>
    </source>
</evidence>
<feature type="domain" description="Plant heme peroxidase family profile" evidence="6">
    <location>
        <begin position="54"/>
        <end position="204"/>
    </location>
</feature>
<keyword evidence="2" id="KW-0408">Iron</keyword>
<dbReference type="Gene3D" id="1.10.520.10">
    <property type="match status" value="1"/>
</dbReference>
<reference evidence="7" key="1">
    <citation type="submission" date="2023-07" db="EMBL/GenBank/DDBJ databases">
        <title>Black Yeasts Isolated from many extreme environments.</title>
        <authorList>
            <person name="Coleine C."/>
            <person name="Stajich J.E."/>
            <person name="Selbmann L."/>
        </authorList>
    </citation>
    <scope>NUCLEOTIDE SEQUENCE</scope>
    <source>
        <strain evidence="7">CCFEE 5485</strain>
    </source>
</reference>
<keyword evidence="8" id="KW-1185">Reference proteome</keyword>
<feature type="signal peptide" evidence="5">
    <location>
        <begin position="1"/>
        <end position="17"/>
    </location>
</feature>
<dbReference type="GO" id="GO:0020037">
    <property type="term" value="F:heme binding"/>
    <property type="evidence" value="ECO:0007669"/>
    <property type="project" value="UniProtKB-UniRule"/>
</dbReference>
<sequence length="511" mass="53189">MLARVTLLAIHVLSAEGALYYPDARTSFLEHILVDNWGAYASNFSSAITPCARYVTQTGDAALKSGRTTAAQWIRVLFHDMITANVTAGTGGVDASIGFETARGEKSGSAFNDSFTFWRPFVNDAVSMADLVALGTVMSDNLCGGRMMQYKAGRVDASSAGLTTGVPAPETDLDTTLLYFERAGFDRADAIGLTACGHTLSSVHHGGIPDVVDATAVTPNNSNGGADFDSTRGVFGPLVVQEYVSWAGQKGGPLVTTSNISTQSDRRLYESDNNATMQALLAQGPDFLDTCVSLMGRAIDTMPYSVNLRSPITPMAIKPVNVTYDFGVDGKLKLSGNIRVLSAAGASSPSSLDLSINGYHASLTAEDSTGSSVFGTTAYFPFSVSSDLIRNAPSFSVSATSFALQGQIFVAPSMTTITGATVNATIASSGHACSSLSIEVHSPNRQGYTLAPKVMQAGGNLTAVAPRIDGCGLCRAVMQLADIPTDSIAVNALVSGGVVDTLFQNGGAVGW</sequence>
<keyword evidence="3 5" id="KW-0560">Oxidoreductase</keyword>
<comment type="caution">
    <text evidence="7">The sequence shown here is derived from an EMBL/GenBank/DDBJ whole genome shotgun (WGS) entry which is preliminary data.</text>
</comment>
<dbReference type="Proteomes" id="UP001274830">
    <property type="component" value="Unassembled WGS sequence"/>
</dbReference>
<comment type="similarity">
    <text evidence="4">Belongs to the peroxidase family.</text>
</comment>
<dbReference type="InterPro" id="IPR010255">
    <property type="entry name" value="Haem_peroxidase_sf"/>
</dbReference>
<keyword evidence="1 5" id="KW-0575">Peroxidase</keyword>
<keyword evidence="2" id="KW-0479">Metal-binding</keyword>
<dbReference type="PANTHER" id="PTHR31356">
    <property type="entry name" value="THYLAKOID LUMENAL 29 KDA PROTEIN, CHLOROPLASTIC-RELATED"/>
    <property type="match status" value="1"/>
</dbReference>
<dbReference type="GO" id="GO:0000302">
    <property type="term" value="P:response to reactive oxygen species"/>
    <property type="evidence" value="ECO:0007669"/>
    <property type="project" value="TreeGrafter"/>
</dbReference>
<accession>A0AAE1BZV7</accession>
<dbReference type="Pfam" id="PF00141">
    <property type="entry name" value="peroxidase"/>
    <property type="match status" value="1"/>
</dbReference>
<keyword evidence="2" id="KW-0349">Heme</keyword>
<name>A0AAE1BZV7_9PEZI</name>
<dbReference type="AlphaFoldDB" id="A0AAE1BZV7"/>
<evidence type="ECO:0000256" key="3">
    <source>
        <dbReference type="ARBA" id="ARBA00023002"/>
    </source>
</evidence>
<evidence type="ECO:0000256" key="4">
    <source>
        <dbReference type="RuleBase" id="RU004241"/>
    </source>
</evidence>
<dbReference type="PANTHER" id="PTHR31356:SF53">
    <property type="entry name" value="HEME PEROXIDASE"/>
    <property type="match status" value="1"/>
</dbReference>
<feature type="chain" id="PRO_5041779397" description="Peroxidase" evidence="5">
    <location>
        <begin position="18"/>
        <end position="511"/>
    </location>
</feature>
<dbReference type="EMBL" id="JAUTXT010000024">
    <property type="protein sequence ID" value="KAK3673640.1"/>
    <property type="molecule type" value="Genomic_DNA"/>
</dbReference>
<evidence type="ECO:0000313" key="8">
    <source>
        <dbReference type="Proteomes" id="UP001274830"/>
    </source>
</evidence>
<gene>
    <name evidence="7" type="ORF">LTR78_006545</name>
</gene>
<protein>
    <recommendedName>
        <fullName evidence="5">Peroxidase</fullName>
        <ecNumber evidence="5">1.11.1.-</ecNumber>
    </recommendedName>
</protein>
<dbReference type="PROSITE" id="PS50873">
    <property type="entry name" value="PEROXIDASE_4"/>
    <property type="match status" value="1"/>
</dbReference>
<organism evidence="7 8">
    <name type="scientific">Recurvomyces mirabilis</name>
    <dbReference type="NCBI Taxonomy" id="574656"/>
    <lineage>
        <taxon>Eukaryota</taxon>
        <taxon>Fungi</taxon>
        <taxon>Dikarya</taxon>
        <taxon>Ascomycota</taxon>
        <taxon>Pezizomycotina</taxon>
        <taxon>Dothideomycetes</taxon>
        <taxon>Dothideomycetidae</taxon>
        <taxon>Mycosphaerellales</taxon>
        <taxon>Teratosphaeriaceae</taxon>
        <taxon>Recurvomyces</taxon>
    </lineage>
</organism>
<evidence type="ECO:0000256" key="2">
    <source>
        <dbReference type="ARBA" id="ARBA00022617"/>
    </source>
</evidence>
<dbReference type="SUPFAM" id="SSF48113">
    <property type="entry name" value="Heme-dependent peroxidases"/>
    <property type="match status" value="1"/>
</dbReference>
<evidence type="ECO:0000256" key="1">
    <source>
        <dbReference type="ARBA" id="ARBA00022559"/>
    </source>
</evidence>